<evidence type="ECO:0000313" key="1">
    <source>
        <dbReference type="EMBL" id="RVU29481.1"/>
    </source>
</evidence>
<name>A0A437Q4R4_9GAMM</name>
<keyword evidence="2" id="KW-1185">Reference proteome</keyword>
<gene>
    <name evidence="1" type="ORF">EOE65_16185</name>
</gene>
<dbReference type="AlphaFoldDB" id="A0A437Q4R4"/>
<dbReference type="EMBL" id="SACQ01000009">
    <property type="protein sequence ID" value="RVU29481.1"/>
    <property type="molecule type" value="Genomic_DNA"/>
</dbReference>
<protein>
    <submittedName>
        <fullName evidence="1">Uncharacterized protein</fullName>
    </submittedName>
</protein>
<organism evidence="1 2">
    <name type="scientific">Neptunomonas marina</name>
    <dbReference type="NCBI Taxonomy" id="1815562"/>
    <lineage>
        <taxon>Bacteria</taxon>
        <taxon>Pseudomonadati</taxon>
        <taxon>Pseudomonadota</taxon>
        <taxon>Gammaproteobacteria</taxon>
        <taxon>Oceanospirillales</taxon>
        <taxon>Oceanospirillaceae</taxon>
        <taxon>Neptunomonas</taxon>
    </lineage>
</organism>
<dbReference type="Proteomes" id="UP000282818">
    <property type="component" value="Unassembled WGS sequence"/>
</dbReference>
<accession>A0A437Q4R4</accession>
<sequence>MMLISELKKLSKQHKVDQVRFIRHGFQPMLIEVTSQQGNDIELLTDHLRQPLRVQSLPEAYAICRKAGIHQAKLQQYIPQDEACAGNSSLHQERDMTLRF</sequence>
<reference evidence="1 2" key="1">
    <citation type="submission" date="2019-01" db="EMBL/GenBank/DDBJ databases">
        <authorList>
            <person name="Chen W.-M."/>
        </authorList>
    </citation>
    <scope>NUCLEOTIDE SEQUENCE [LARGE SCALE GENOMIC DNA]</scope>
    <source>
        <strain evidence="1 2">HPM-16</strain>
    </source>
</reference>
<comment type="caution">
    <text evidence="1">The sequence shown here is derived from an EMBL/GenBank/DDBJ whole genome shotgun (WGS) entry which is preliminary data.</text>
</comment>
<proteinExistence type="predicted"/>
<evidence type="ECO:0000313" key="2">
    <source>
        <dbReference type="Proteomes" id="UP000282818"/>
    </source>
</evidence>
<dbReference type="RefSeq" id="WP_127695655.1">
    <property type="nucleotide sequence ID" value="NZ_SACQ01000009.1"/>
</dbReference>